<dbReference type="GO" id="GO:0016740">
    <property type="term" value="F:transferase activity"/>
    <property type="evidence" value="ECO:0007669"/>
    <property type="project" value="UniProtKB-KW"/>
</dbReference>
<dbReference type="SUPFAM" id="SSF56112">
    <property type="entry name" value="Protein kinase-like (PK-like)"/>
    <property type="match status" value="1"/>
</dbReference>
<reference evidence="2 3" key="1">
    <citation type="journal article" date="2015" name="Stand. Genomic Sci.">
        <title>Genomic Encyclopedia of Bacterial and Archaeal Type Strains, Phase III: the genomes of soil and plant-associated and newly described type strains.</title>
        <authorList>
            <person name="Whitman W.B."/>
            <person name="Woyke T."/>
            <person name="Klenk H.P."/>
            <person name="Zhou Y."/>
            <person name="Lilburn T.G."/>
            <person name="Beck B.J."/>
            <person name="De Vos P."/>
            <person name="Vandamme P."/>
            <person name="Eisen J.A."/>
            <person name="Garrity G."/>
            <person name="Hugenholtz P."/>
            <person name="Kyrpides N.C."/>
        </authorList>
    </citation>
    <scope>NUCLEOTIDE SEQUENCE [LARGE SCALE GENOMIC DNA]</scope>
    <source>
        <strain evidence="2 3">VKM Ac-2541</strain>
    </source>
</reference>
<dbReference type="InterPro" id="IPR011009">
    <property type="entry name" value="Kinase-like_dom_sf"/>
</dbReference>
<name>A0A4R2J3Y1_9ACTN</name>
<gene>
    <name evidence="2" type="ORF">EV646_10151</name>
</gene>
<proteinExistence type="predicted"/>
<sequence length="256" mass="27859">MFHMDERLEGGFDGGASLVDGVVRRTAGPWTASVHALLAHLAEVGFEGAPRGLGVDSDGREMVSFLPGSTVGTSLPWPAWTHSDEALVDVAGWLRRYHAAVADFAPAASSNWREGERWRPGMIIAHNDAAPYNAVWSSAGLVGFVDWDMAGPVTVELDVAWVAFSWVPLHAPHVVAAEGFTNLEDRPRRLSVFLREYNWQGTTADILALIATRLTHQLDLMTRTAASGDPTYQRMLAANRHNDLTIALNALHTLDG</sequence>
<dbReference type="Gene3D" id="3.90.1200.10">
    <property type="match status" value="1"/>
</dbReference>
<dbReference type="Proteomes" id="UP000295573">
    <property type="component" value="Unassembled WGS sequence"/>
</dbReference>
<keyword evidence="3" id="KW-1185">Reference proteome</keyword>
<dbReference type="EMBL" id="SLWR01000001">
    <property type="protein sequence ID" value="TCO51069.1"/>
    <property type="molecule type" value="Genomic_DNA"/>
</dbReference>
<evidence type="ECO:0000259" key="1">
    <source>
        <dbReference type="Pfam" id="PF01636"/>
    </source>
</evidence>
<dbReference type="InterPro" id="IPR002575">
    <property type="entry name" value="Aminoglycoside_PTrfase"/>
</dbReference>
<dbReference type="AlphaFoldDB" id="A0A4R2J3Y1"/>
<dbReference type="Pfam" id="PF01636">
    <property type="entry name" value="APH"/>
    <property type="match status" value="1"/>
</dbReference>
<accession>A0A4R2J3Y1</accession>
<evidence type="ECO:0000313" key="2">
    <source>
        <dbReference type="EMBL" id="TCO51069.1"/>
    </source>
</evidence>
<comment type="caution">
    <text evidence="2">The sequence shown here is derived from an EMBL/GenBank/DDBJ whole genome shotgun (WGS) entry which is preliminary data.</text>
</comment>
<evidence type="ECO:0000313" key="3">
    <source>
        <dbReference type="Proteomes" id="UP000295573"/>
    </source>
</evidence>
<feature type="domain" description="Aminoglycoside phosphotransferase" evidence="1">
    <location>
        <begin position="123"/>
        <end position="187"/>
    </location>
</feature>
<organism evidence="2 3">
    <name type="scientific">Kribbella antiqua</name>
    <dbReference type="NCBI Taxonomy" id="2512217"/>
    <lineage>
        <taxon>Bacteria</taxon>
        <taxon>Bacillati</taxon>
        <taxon>Actinomycetota</taxon>
        <taxon>Actinomycetes</taxon>
        <taxon>Propionibacteriales</taxon>
        <taxon>Kribbellaceae</taxon>
        <taxon>Kribbella</taxon>
    </lineage>
</organism>
<keyword evidence="2" id="KW-0808">Transferase</keyword>
<protein>
    <submittedName>
        <fullName evidence="2">Phosphotransferase family enzyme</fullName>
    </submittedName>
</protein>